<feature type="transmembrane region" description="Helical" evidence="1">
    <location>
        <begin position="35"/>
        <end position="54"/>
    </location>
</feature>
<reference evidence="2" key="2">
    <citation type="submission" date="2020-11" db="EMBL/GenBank/DDBJ databases">
        <authorList>
            <person name="McCartney M.A."/>
            <person name="Auch B."/>
            <person name="Kono T."/>
            <person name="Mallez S."/>
            <person name="Becker A."/>
            <person name="Gohl D.M."/>
            <person name="Silverstein K.A.T."/>
            <person name="Koren S."/>
            <person name="Bechman K.B."/>
            <person name="Herman A."/>
            <person name="Abrahante J.E."/>
            <person name="Garbe J."/>
        </authorList>
    </citation>
    <scope>NUCLEOTIDE SEQUENCE</scope>
    <source>
        <strain evidence="2">Duluth1</strain>
        <tissue evidence="2">Whole animal</tissue>
    </source>
</reference>
<evidence type="ECO:0000313" key="3">
    <source>
        <dbReference type="Proteomes" id="UP000828390"/>
    </source>
</evidence>
<keyword evidence="1" id="KW-0812">Transmembrane</keyword>
<proteinExistence type="predicted"/>
<keyword evidence="1" id="KW-0472">Membrane</keyword>
<accession>A0A9D4DZ53</accession>
<keyword evidence="1" id="KW-1133">Transmembrane helix</keyword>
<evidence type="ECO:0000256" key="1">
    <source>
        <dbReference type="SAM" id="Phobius"/>
    </source>
</evidence>
<protein>
    <submittedName>
        <fullName evidence="2">Uncharacterized protein</fullName>
    </submittedName>
</protein>
<dbReference type="AlphaFoldDB" id="A0A9D4DZ53"/>
<sequence>MADIIFCCIDCGTNVIDDDEAISCDISSCRQKRDYVAVSLLIYFVMVGTGPILANIEDHGEDEE</sequence>
<evidence type="ECO:0000313" key="2">
    <source>
        <dbReference type="EMBL" id="KAH3770266.1"/>
    </source>
</evidence>
<comment type="caution">
    <text evidence="2">The sequence shown here is derived from an EMBL/GenBank/DDBJ whole genome shotgun (WGS) entry which is preliminary data.</text>
</comment>
<dbReference type="EMBL" id="JAIWYP010000009">
    <property type="protein sequence ID" value="KAH3770266.1"/>
    <property type="molecule type" value="Genomic_DNA"/>
</dbReference>
<dbReference type="Proteomes" id="UP000828390">
    <property type="component" value="Unassembled WGS sequence"/>
</dbReference>
<name>A0A9D4DZ53_DREPO</name>
<reference evidence="2" key="1">
    <citation type="journal article" date="2019" name="bioRxiv">
        <title>The Genome of the Zebra Mussel, Dreissena polymorpha: A Resource for Invasive Species Research.</title>
        <authorList>
            <person name="McCartney M.A."/>
            <person name="Auch B."/>
            <person name="Kono T."/>
            <person name="Mallez S."/>
            <person name="Zhang Y."/>
            <person name="Obille A."/>
            <person name="Becker A."/>
            <person name="Abrahante J.E."/>
            <person name="Garbe J."/>
            <person name="Badalamenti J.P."/>
            <person name="Herman A."/>
            <person name="Mangelson H."/>
            <person name="Liachko I."/>
            <person name="Sullivan S."/>
            <person name="Sone E.D."/>
            <person name="Koren S."/>
            <person name="Silverstein K.A.T."/>
            <person name="Beckman K.B."/>
            <person name="Gohl D.M."/>
        </authorList>
    </citation>
    <scope>NUCLEOTIDE SEQUENCE</scope>
    <source>
        <strain evidence="2">Duluth1</strain>
        <tissue evidence="2">Whole animal</tissue>
    </source>
</reference>
<organism evidence="2 3">
    <name type="scientific">Dreissena polymorpha</name>
    <name type="common">Zebra mussel</name>
    <name type="synonym">Mytilus polymorpha</name>
    <dbReference type="NCBI Taxonomy" id="45954"/>
    <lineage>
        <taxon>Eukaryota</taxon>
        <taxon>Metazoa</taxon>
        <taxon>Spiralia</taxon>
        <taxon>Lophotrochozoa</taxon>
        <taxon>Mollusca</taxon>
        <taxon>Bivalvia</taxon>
        <taxon>Autobranchia</taxon>
        <taxon>Heteroconchia</taxon>
        <taxon>Euheterodonta</taxon>
        <taxon>Imparidentia</taxon>
        <taxon>Neoheterodontei</taxon>
        <taxon>Myida</taxon>
        <taxon>Dreissenoidea</taxon>
        <taxon>Dreissenidae</taxon>
        <taxon>Dreissena</taxon>
    </lineage>
</organism>
<gene>
    <name evidence="2" type="ORF">DPMN_171550</name>
</gene>
<keyword evidence="3" id="KW-1185">Reference proteome</keyword>